<proteinExistence type="predicted"/>
<organism evidence="1 2">
    <name type="scientific">Epilithonimonas zeae</name>
    <dbReference type="NCBI Taxonomy" id="1416779"/>
    <lineage>
        <taxon>Bacteria</taxon>
        <taxon>Pseudomonadati</taxon>
        <taxon>Bacteroidota</taxon>
        <taxon>Flavobacteriia</taxon>
        <taxon>Flavobacteriales</taxon>
        <taxon>Weeksellaceae</taxon>
        <taxon>Chryseobacterium group</taxon>
        <taxon>Epilithonimonas</taxon>
    </lineage>
</organism>
<evidence type="ECO:0000313" key="2">
    <source>
        <dbReference type="Proteomes" id="UP000185207"/>
    </source>
</evidence>
<accession>A0A1N6G2H3</accession>
<dbReference type="Proteomes" id="UP000185207">
    <property type="component" value="Unassembled WGS sequence"/>
</dbReference>
<name>A0A1N6G2H3_9FLAO</name>
<gene>
    <name evidence="1" type="ORF">SAMN05444409_1612</name>
</gene>
<dbReference type="EMBL" id="FSRK01000001">
    <property type="protein sequence ID" value="SIO01697.1"/>
    <property type="molecule type" value="Genomic_DNA"/>
</dbReference>
<dbReference type="AlphaFoldDB" id="A0A1N6G2H3"/>
<reference evidence="2" key="1">
    <citation type="submission" date="2016-11" db="EMBL/GenBank/DDBJ databases">
        <authorList>
            <person name="Varghese N."/>
            <person name="Submissions S."/>
        </authorList>
    </citation>
    <scope>NUCLEOTIDE SEQUENCE [LARGE SCALE GENOMIC DNA]</scope>
    <source>
        <strain evidence="2">DSM 27623</strain>
    </source>
</reference>
<dbReference type="OrthoDB" id="894042at2"/>
<keyword evidence="2" id="KW-1185">Reference proteome</keyword>
<protein>
    <submittedName>
        <fullName evidence="1">Uncharacterized protein</fullName>
    </submittedName>
</protein>
<dbReference type="STRING" id="1416779.SAMN05444409_1612"/>
<sequence>MKKWVSILMLFTYLVSTTELNQFLKLPILIEHYNEHHKLNPEMSLLAFFKMHYDHPAKDADYKTDRQLPFVVHSTLSLVFTLNSNFVFEFGNLTFMCFNASHIAAFDENFYIKGHLHSIWQPPRLT</sequence>
<evidence type="ECO:0000313" key="1">
    <source>
        <dbReference type="EMBL" id="SIO01697.1"/>
    </source>
</evidence>